<protein>
    <submittedName>
        <fullName evidence="6">Fumarate reductase/succinate dehydrogenase flavoprotein domain protein</fullName>
    </submittedName>
</protein>
<name>C6PMR9_9CLOT</name>
<dbReference type="RefSeq" id="WP_007058971.1">
    <property type="nucleotide sequence ID" value="NZ_ACVI01000001.1"/>
</dbReference>
<sequence length="426" mass="46120">MLELSRQNLKYDVVVVGGGTAGVAAALGAAEAGAHTLLIERNPYFGGQLTHCTLPAICGLFTQGTPYEQAVKGSAQKILDKLSELGRYDKPIRCDDKPNSPVVVMIEPESFKYALDKVLSDAKVDVLLHAQVIEANKINGHIESITCIDDRCKFTITGSAFVDASGDANLTAMAGGSYVMGDAYGNFQASTLMIRIGGIPSEVDISPEKIKEAVIKGKKAGIKHLTKEIGDNFQLPFSPDVLLNVADENINGVDALSLTRGEISAREQAWSYVEALRRFLPGGEKCYIIQTGPKIGIRETRHIICEYKLTALDLKEGRHYKDSIARAAWMSEAHNKPGMPNDLYPVYNYSYYDIPLGCIKVKNINNLWAAGRTIDCDTLTFVSIRVTGTAMATGHAAGAAAAIYSNTNSASSDEVRRELIKQNALI</sequence>
<gene>
    <name evidence="6" type="ORF">CcarbDRAFT_0086</name>
</gene>
<comment type="caution">
    <text evidence="6">The sequence shown here is derived from an EMBL/GenBank/DDBJ whole genome shotgun (WGS) entry which is preliminary data.</text>
</comment>
<dbReference type="PRINTS" id="PR00368">
    <property type="entry name" value="FADPNR"/>
</dbReference>
<keyword evidence="1" id="KW-0004">4Fe-4S</keyword>
<dbReference type="Proteomes" id="UP000004198">
    <property type="component" value="Unassembled WGS sequence"/>
</dbReference>
<dbReference type="GO" id="GO:0016491">
    <property type="term" value="F:oxidoreductase activity"/>
    <property type="evidence" value="ECO:0007669"/>
    <property type="project" value="UniProtKB-KW"/>
</dbReference>
<dbReference type="GO" id="GO:0046872">
    <property type="term" value="F:metal ion binding"/>
    <property type="evidence" value="ECO:0007669"/>
    <property type="project" value="UniProtKB-KW"/>
</dbReference>
<keyword evidence="5" id="KW-0411">Iron-sulfur</keyword>
<keyword evidence="7" id="KW-1185">Reference proteome</keyword>
<evidence type="ECO:0000256" key="5">
    <source>
        <dbReference type="ARBA" id="ARBA00023014"/>
    </source>
</evidence>
<evidence type="ECO:0000256" key="4">
    <source>
        <dbReference type="ARBA" id="ARBA00023004"/>
    </source>
</evidence>
<dbReference type="Pfam" id="PF12831">
    <property type="entry name" value="FAD_oxidored"/>
    <property type="match status" value="1"/>
</dbReference>
<accession>C6PMR9</accession>
<dbReference type="GO" id="GO:0051539">
    <property type="term" value="F:4 iron, 4 sulfur cluster binding"/>
    <property type="evidence" value="ECO:0007669"/>
    <property type="project" value="UniProtKB-KW"/>
</dbReference>
<organism evidence="6 7">
    <name type="scientific">Clostridium carboxidivorans P7</name>
    <dbReference type="NCBI Taxonomy" id="536227"/>
    <lineage>
        <taxon>Bacteria</taxon>
        <taxon>Bacillati</taxon>
        <taxon>Bacillota</taxon>
        <taxon>Clostridia</taxon>
        <taxon>Eubacteriales</taxon>
        <taxon>Clostridiaceae</taxon>
        <taxon>Clostridium</taxon>
    </lineage>
</organism>
<dbReference type="Gene3D" id="3.50.50.60">
    <property type="entry name" value="FAD/NAD(P)-binding domain"/>
    <property type="match status" value="1"/>
</dbReference>
<dbReference type="InterPro" id="IPR036188">
    <property type="entry name" value="FAD/NAD-bd_sf"/>
</dbReference>
<evidence type="ECO:0000313" key="7">
    <source>
        <dbReference type="Proteomes" id="UP000004198"/>
    </source>
</evidence>
<evidence type="ECO:0000256" key="3">
    <source>
        <dbReference type="ARBA" id="ARBA00023002"/>
    </source>
</evidence>
<dbReference type="PANTHER" id="PTHR43498:SF1">
    <property type="entry name" value="COB--COM HETERODISULFIDE REDUCTASE IRON-SULFUR SUBUNIT A"/>
    <property type="match status" value="1"/>
</dbReference>
<reference evidence="6 7" key="1">
    <citation type="submission" date="2009-06" db="EMBL/GenBank/DDBJ databases">
        <title>The draft genome of Clostridium carboxidivorans P7.</title>
        <authorList>
            <consortium name="US DOE Joint Genome Institute (JGI-PGF)"/>
            <person name="Lucas S."/>
            <person name="Copeland A."/>
            <person name="Lapidus A."/>
            <person name="Glavina del Rio T."/>
            <person name="Tice H."/>
            <person name="Bruce D."/>
            <person name="Goodwin L."/>
            <person name="Pitluck S."/>
            <person name="Larimer F."/>
            <person name="Land M.L."/>
            <person name="Hauser L."/>
            <person name="Hemme C.L."/>
        </authorList>
    </citation>
    <scope>NUCLEOTIDE SEQUENCE [LARGE SCALE GENOMIC DNA]</scope>
    <source>
        <strain evidence="6 7">P7</strain>
    </source>
</reference>
<dbReference type="AlphaFoldDB" id="C6PMR9"/>
<evidence type="ECO:0000256" key="2">
    <source>
        <dbReference type="ARBA" id="ARBA00022723"/>
    </source>
</evidence>
<dbReference type="PANTHER" id="PTHR43498">
    <property type="entry name" value="FERREDOXIN:COB-COM HETERODISULFIDE REDUCTASE SUBUNIT A"/>
    <property type="match status" value="1"/>
</dbReference>
<dbReference type="InterPro" id="IPR039650">
    <property type="entry name" value="HdrA-like"/>
</dbReference>
<keyword evidence="2" id="KW-0479">Metal-binding</keyword>
<dbReference type="EMBL" id="ACVI01000001">
    <property type="protein sequence ID" value="EET89497.1"/>
    <property type="molecule type" value="Genomic_DNA"/>
</dbReference>
<dbReference type="SUPFAM" id="SSF51905">
    <property type="entry name" value="FAD/NAD(P)-binding domain"/>
    <property type="match status" value="1"/>
</dbReference>
<evidence type="ECO:0000256" key="1">
    <source>
        <dbReference type="ARBA" id="ARBA00022485"/>
    </source>
</evidence>
<keyword evidence="3" id="KW-0560">Oxidoreductase</keyword>
<proteinExistence type="predicted"/>
<dbReference type="STRING" id="536227.Ccar_02885"/>
<keyword evidence="4" id="KW-0408">Iron</keyword>
<evidence type="ECO:0000313" key="6">
    <source>
        <dbReference type="EMBL" id="EET89497.1"/>
    </source>
</evidence>
<dbReference type="eggNOG" id="COG1249">
    <property type="taxonomic scope" value="Bacteria"/>
</dbReference>